<reference evidence="27 28" key="1">
    <citation type="submission" date="2020-02" db="EMBL/GenBank/DDBJ databases">
        <authorList>
            <person name="Kim M.K."/>
        </authorList>
    </citation>
    <scope>NUCLEOTIDE SEQUENCE [LARGE SCALE GENOMIC DNA]</scope>
    <source>
        <strain evidence="27 28">17J57-3</strain>
    </source>
</reference>
<feature type="transmembrane region" description="Helical" evidence="23">
    <location>
        <begin position="209"/>
        <end position="227"/>
    </location>
</feature>
<comment type="subcellular location">
    <subcellularLocation>
        <location evidence="2">Cell membrane</location>
        <topology evidence="2">Multi-pass membrane protein</topology>
    </subcellularLocation>
</comment>
<dbReference type="Gene3D" id="2.60.40.2380">
    <property type="match status" value="1"/>
</dbReference>
<keyword evidence="4" id="KW-1003">Cell membrane</keyword>
<evidence type="ECO:0000259" key="25">
    <source>
        <dbReference type="PROSITE" id="PS50110"/>
    </source>
</evidence>
<evidence type="ECO:0000256" key="1">
    <source>
        <dbReference type="ARBA" id="ARBA00000085"/>
    </source>
</evidence>
<evidence type="ECO:0000256" key="22">
    <source>
        <dbReference type="SAM" id="Coils"/>
    </source>
</evidence>
<feature type="domain" description="HPt" evidence="26">
    <location>
        <begin position="1016"/>
        <end position="1111"/>
    </location>
</feature>
<dbReference type="GO" id="GO:0005524">
    <property type="term" value="F:ATP binding"/>
    <property type="evidence" value="ECO:0007669"/>
    <property type="project" value="UniProtKB-KW"/>
</dbReference>
<dbReference type="SMART" id="SM00448">
    <property type="entry name" value="REC"/>
    <property type="match status" value="2"/>
</dbReference>
<evidence type="ECO:0000256" key="8">
    <source>
        <dbReference type="ARBA" id="ARBA00022729"/>
    </source>
</evidence>
<feature type="domain" description="Response regulatory" evidence="25">
    <location>
        <begin position="859"/>
        <end position="978"/>
    </location>
</feature>
<feature type="modified residue" description="4-aspartylphosphate" evidence="21">
    <location>
        <position position="771"/>
    </location>
</feature>
<sequence length="1116" mass="122172">MPAHHRPPRPTRLRLPPFLLLFVFALCLPAWISAHAGTLEIRPDDRQPVNLTPYWDVLENVPASWDIARLTQPDASARFHPAAGPDARHPDSVNFGMQSNPVWLRLTLRNTGKSNLQRWLEVSYPQLDVVEFYNPTEDGYEKLSAGDSRPFAERPIQHRNFVFPVQLEAGEERTVYLKVQSESSVDVPATLWEPDTFFHESQKAYIGQMLYFGMVLALSLYNLLLFLSLRDRSYFYYVLFTLTSGLSLLTFSGIAFQYLWPDSPRWANISGMVSFALNGIMLLLFQRRLLETPRLVPLLDRVLLGFIGLNVLQVIGLWLAFGAMIHVAIAIDALNMLLVSVIGVACLRRGQHSARFFLLAFSFLVLTGVLTALRSFGLVPTNFITVNGLQFGSAMEMLLFSLALADRFHHVRREKEAAQQQLVDNLKRSERELERRVHERTAELSRANAELRDHEKALQSAKEIAEDASRLKSAFLANMSHEIRTPMNAVIGMAYLALRTGLDSKQRDYVEKIHRAAISLLGIINDILDFSKIEAGKLNVETTEFSLHDVLSNVNAVTGYKAREKGLRYHFAIDDDVPVQLRGDPLRLGQVLINLMSNAIKFTEQGEVELTCRLAERDGDAVALRFAVRDTGIGMSPDQQARLFDAFTQADDSTTRKYGGTGLGLAISKRLVEMMGGTIRVESAPGAGSVFGFVLRLGRGSGAGMPAHALPERLKACRVLVVDDQPAARELLAQLVHDLGLRADVVASADEALAAVIDADAALPYELVLADFGMPGMNGLELASAIAESKLAAPPKVIIVTAFGRDDVMQQADAHIAGVLYKPVDQSTLHDAFVDALSQGRPLAAPPASVIVPRLGGRRVLLVEDNEVNQQIAREMLQAAGLRVDVAGNGALALAWLRAHGPGEVDLVLMDIQMPEMGGHDAARLLRADSRFDALPILAMTAHATAEEKEACLRSGMQDHIAKPIHPQDFYATLARWLVPAADGNGIAPPTEATGLLPVAVLGFDTAGALERLAGDVALYHRVLEMLLPGLEDATTKLQAAAAKRDTEMIWYVAHSVRGMAANVGALALAQAAAALEDDMMAGRDGAGSQVELAEELGRNREAVAQALREIGVEEV</sequence>
<keyword evidence="9" id="KW-0547">Nucleotide-binding</keyword>
<feature type="transmembrane region" description="Helical" evidence="23">
    <location>
        <begin position="234"/>
        <end position="260"/>
    </location>
</feature>
<dbReference type="Pfam" id="PF07696">
    <property type="entry name" value="7TMR-DISMED2"/>
    <property type="match status" value="1"/>
</dbReference>
<dbReference type="PANTHER" id="PTHR45339:SF1">
    <property type="entry name" value="HYBRID SIGNAL TRANSDUCTION HISTIDINE KINASE J"/>
    <property type="match status" value="1"/>
</dbReference>
<dbReference type="EMBL" id="JAAIVB010000080">
    <property type="protein sequence ID" value="NEX64554.1"/>
    <property type="molecule type" value="Genomic_DNA"/>
</dbReference>
<comment type="subunit">
    <text evidence="17">At low DSF concentrations, interacts with RpfF.</text>
</comment>
<evidence type="ECO:0000256" key="20">
    <source>
        <dbReference type="PROSITE-ProRule" id="PRU00110"/>
    </source>
</evidence>
<dbReference type="RefSeq" id="WP_163968487.1">
    <property type="nucleotide sequence ID" value="NZ_JAAIVB010000080.1"/>
</dbReference>
<protein>
    <recommendedName>
        <fullName evidence="18">Sensory/regulatory protein RpfC</fullName>
        <ecNumber evidence="3">2.7.13.3</ecNumber>
    </recommendedName>
    <alternativeName>
        <fullName evidence="19">Virulence sensor protein BvgS</fullName>
    </alternativeName>
</protein>
<keyword evidence="6" id="KW-0808">Transferase</keyword>
<name>A0A6B3SV99_9BURK</name>
<evidence type="ECO:0000256" key="2">
    <source>
        <dbReference type="ARBA" id="ARBA00004651"/>
    </source>
</evidence>
<dbReference type="InterPro" id="IPR036097">
    <property type="entry name" value="HisK_dim/P_sf"/>
</dbReference>
<feature type="transmembrane region" description="Helical" evidence="23">
    <location>
        <begin position="327"/>
        <end position="347"/>
    </location>
</feature>
<dbReference type="PROSITE" id="PS50109">
    <property type="entry name" value="HIS_KIN"/>
    <property type="match status" value="1"/>
</dbReference>
<dbReference type="SMART" id="SM00387">
    <property type="entry name" value="HATPase_c"/>
    <property type="match status" value="1"/>
</dbReference>
<dbReference type="InterPro" id="IPR004358">
    <property type="entry name" value="Sig_transdc_His_kin-like_C"/>
</dbReference>
<dbReference type="InterPro" id="IPR001789">
    <property type="entry name" value="Sig_transdc_resp-reg_receiver"/>
</dbReference>
<feature type="coiled-coil region" evidence="22">
    <location>
        <begin position="412"/>
        <end position="471"/>
    </location>
</feature>
<evidence type="ECO:0000256" key="18">
    <source>
        <dbReference type="ARBA" id="ARBA00068150"/>
    </source>
</evidence>
<feature type="domain" description="Response regulatory" evidence="25">
    <location>
        <begin position="718"/>
        <end position="837"/>
    </location>
</feature>
<dbReference type="InterPro" id="IPR011623">
    <property type="entry name" value="7TMR_DISM_rcpt_extracell_dom1"/>
</dbReference>
<dbReference type="InterPro" id="IPR003661">
    <property type="entry name" value="HisK_dim/P_dom"/>
</dbReference>
<dbReference type="CDD" id="cd16922">
    <property type="entry name" value="HATPase_EvgS-ArcB-TorS-like"/>
    <property type="match status" value="1"/>
</dbReference>
<comment type="caution">
    <text evidence="27">The sequence shown here is derived from an EMBL/GenBank/DDBJ whole genome shotgun (WGS) entry which is preliminary data.</text>
</comment>
<dbReference type="PANTHER" id="PTHR45339">
    <property type="entry name" value="HYBRID SIGNAL TRANSDUCTION HISTIDINE KINASE J"/>
    <property type="match status" value="1"/>
</dbReference>
<evidence type="ECO:0000256" key="14">
    <source>
        <dbReference type="ARBA" id="ARBA00023026"/>
    </source>
</evidence>
<dbReference type="EC" id="2.7.13.3" evidence="3"/>
<dbReference type="InterPro" id="IPR008207">
    <property type="entry name" value="Sig_transdc_His_kin_Hpt_dom"/>
</dbReference>
<dbReference type="Pfam" id="PF00072">
    <property type="entry name" value="Response_reg"/>
    <property type="match status" value="2"/>
</dbReference>
<dbReference type="Pfam" id="PF01627">
    <property type="entry name" value="Hpt"/>
    <property type="match status" value="1"/>
</dbReference>
<evidence type="ECO:0000313" key="27">
    <source>
        <dbReference type="EMBL" id="NEX64554.1"/>
    </source>
</evidence>
<evidence type="ECO:0000256" key="23">
    <source>
        <dbReference type="SAM" id="Phobius"/>
    </source>
</evidence>
<evidence type="ECO:0000256" key="21">
    <source>
        <dbReference type="PROSITE-ProRule" id="PRU00169"/>
    </source>
</evidence>
<dbReference type="CDD" id="cd00082">
    <property type="entry name" value="HisKA"/>
    <property type="match status" value="1"/>
</dbReference>
<dbReference type="SUPFAM" id="SSF47384">
    <property type="entry name" value="Homodimeric domain of signal transducing histidine kinase"/>
    <property type="match status" value="1"/>
</dbReference>
<feature type="transmembrane region" description="Helical" evidence="23">
    <location>
        <begin position="356"/>
        <end position="377"/>
    </location>
</feature>
<dbReference type="PROSITE" id="PS50894">
    <property type="entry name" value="HPT"/>
    <property type="match status" value="1"/>
</dbReference>
<proteinExistence type="predicted"/>
<organism evidence="27 28">
    <name type="scientific">Noviherbaspirillum galbum</name>
    <dbReference type="NCBI Taxonomy" id="2709383"/>
    <lineage>
        <taxon>Bacteria</taxon>
        <taxon>Pseudomonadati</taxon>
        <taxon>Pseudomonadota</taxon>
        <taxon>Betaproteobacteria</taxon>
        <taxon>Burkholderiales</taxon>
        <taxon>Oxalobacteraceae</taxon>
        <taxon>Noviherbaspirillum</taxon>
    </lineage>
</organism>
<dbReference type="InterPro" id="IPR011006">
    <property type="entry name" value="CheY-like_superfamily"/>
</dbReference>
<evidence type="ECO:0000313" key="28">
    <source>
        <dbReference type="Proteomes" id="UP000482155"/>
    </source>
</evidence>
<accession>A0A6B3SV99</accession>
<dbReference type="Pfam" id="PF00512">
    <property type="entry name" value="HisKA"/>
    <property type="match status" value="1"/>
</dbReference>
<dbReference type="InterPro" id="IPR005467">
    <property type="entry name" value="His_kinase_dom"/>
</dbReference>
<dbReference type="SMART" id="SM00388">
    <property type="entry name" value="HisKA"/>
    <property type="match status" value="1"/>
</dbReference>
<evidence type="ECO:0000256" key="10">
    <source>
        <dbReference type="ARBA" id="ARBA00022777"/>
    </source>
</evidence>
<keyword evidence="5 21" id="KW-0597">Phosphoprotein</keyword>
<dbReference type="InterPro" id="IPR036890">
    <property type="entry name" value="HATPase_C_sf"/>
</dbReference>
<evidence type="ECO:0000256" key="9">
    <source>
        <dbReference type="ARBA" id="ARBA00022741"/>
    </source>
</evidence>
<dbReference type="PROSITE" id="PS50110">
    <property type="entry name" value="RESPONSE_REGULATORY"/>
    <property type="match status" value="2"/>
</dbReference>
<comment type="function">
    <text evidence="16">Member of the two-component regulatory system BvgS/BvgA. Phosphorylates BvgA via a four-step phosphorelay in response to environmental signals.</text>
</comment>
<keyword evidence="7 23" id="KW-0812">Transmembrane</keyword>
<evidence type="ECO:0000256" key="16">
    <source>
        <dbReference type="ARBA" id="ARBA00058004"/>
    </source>
</evidence>
<evidence type="ECO:0000256" key="5">
    <source>
        <dbReference type="ARBA" id="ARBA00022553"/>
    </source>
</evidence>
<dbReference type="GO" id="GO:0005886">
    <property type="term" value="C:plasma membrane"/>
    <property type="evidence" value="ECO:0007669"/>
    <property type="project" value="UniProtKB-SubCell"/>
</dbReference>
<dbReference type="InterPro" id="IPR011622">
    <property type="entry name" value="7TMR_DISM_rcpt_extracell_dom2"/>
</dbReference>
<dbReference type="FunFam" id="1.10.287.130:FF:000002">
    <property type="entry name" value="Two-component osmosensing histidine kinase"/>
    <property type="match status" value="1"/>
</dbReference>
<feature type="transmembrane region" description="Helical" evidence="23">
    <location>
        <begin position="298"/>
        <end position="321"/>
    </location>
</feature>
<feature type="modified residue" description="4-aspartylphosphate" evidence="21">
    <location>
        <position position="911"/>
    </location>
</feature>
<evidence type="ECO:0000256" key="12">
    <source>
        <dbReference type="ARBA" id="ARBA00022989"/>
    </source>
</evidence>
<comment type="catalytic activity">
    <reaction evidence="1">
        <text>ATP + protein L-histidine = ADP + protein N-phospho-L-histidine.</text>
        <dbReference type="EC" id="2.7.13.3"/>
    </reaction>
</comment>
<evidence type="ECO:0000256" key="15">
    <source>
        <dbReference type="ARBA" id="ARBA00023136"/>
    </source>
</evidence>
<evidence type="ECO:0000256" key="17">
    <source>
        <dbReference type="ARBA" id="ARBA00064003"/>
    </source>
</evidence>
<keyword evidence="15 23" id="KW-0472">Membrane</keyword>
<keyword evidence="8" id="KW-0732">Signal</keyword>
<dbReference type="InterPro" id="IPR003594">
    <property type="entry name" value="HATPase_dom"/>
</dbReference>
<dbReference type="InterPro" id="IPR036641">
    <property type="entry name" value="HPT_dom_sf"/>
</dbReference>
<keyword evidence="11" id="KW-0067">ATP-binding</keyword>
<evidence type="ECO:0000256" key="6">
    <source>
        <dbReference type="ARBA" id="ARBA00022679"/>
    </source>
</evidence>
<evidence type="ECO:0000256" key="11">
    <source>
        <dbReference type="ARBA" id="ARBA00022840"/>
    </source>
</evidence>
<dbReference type="PRINTS" id="PR00344">
    <property type="entry name" value="BCTRLSENSOR"/>
</dbReference>
<dbReference type="SUPFAM" id="SSF55874">
    <property type="entry name" value="ATPase domain of HSP90 chaperone/DNA topoisomerase II/histidine kinase"/>
    <property type="match status" value="1"/>
</dbReference>
<keyword evidence="13" id="KW-0902">Two-component regulatory system</keyword>
<evidence type="ECO:0000259" key="24">
    <source>
        <dbReference type="PROSITE" id="PS50109"/>
    </source>
</evidence>
<dbReference type="Proteomes" id="UP000482155">
    <property type="component" value="Unassembled WGS sequence"/>
</dbReference>
<dbReference type="FunFam" id="3.30.565.10:FF:000010">
    <property type="entry name" value="Sensor histidine kinase RcsC"/>
    <property type="match status" value="1"/>
</dbReference>
<evidence type="ECO:0000256" key="7">
    <source>
        <dbReference type="ARBA" id="ARBA00022692"/>
    </source>
</evidence>
<evidence type="ECO:0000256" key="19">
    <source>
        <dbReference type="ARBA" id="ARBA00070152"/>
    </source>
</evidence>
<keyword evidence="14" id="KW-0843">Virulence</keyword>
<gene>
    <name evidence="27" type="ORF">G3574_26030</name>
</gene>
<dbReference type="Gene3D" id="3.40.50.2300">
    <property type="match status" value="2"/>
</dbReference>
<feature type="modified residue" description="Phosphohistidine" evidence="20">
    <location>
        <position position="1055"/>
    </location>
</feature>
<dbReference type="Gene3D" id="1.20.120.160">
    <property type="entry name" value="HPT domain"/>
    <property type="match status" value="1"/>
</dbReference>
<dbReference type="SUPFAM" id="SSF47226">
    <property type="entry name" value="Histidine-containing phosphotransfer domain, HPT domain"/>
    <property type="match status" value="1"/>
</dbReference>
<dbReference type="SUPFAM" id="SSF52172">
    <property type="entry name" value="CheY-like"/>
    <property type="match status" value="2"/>
</dbReference>
<evidence type="ECO:0000256" key="13">
    <source>
        <dbReference type="ARBA" id="ARBA00023012"/>
    </source>
</evidence>
<evidence type="ECO:0000259" key="26">
    <source>
        <dbReference type="PROSITE" id="PS50894"/>
    </source>
</evidence>
<evidence type="ECO:0000256" key="4">
    <source>
        <dbReference type="ARBA" id="ARBA00022475"/>
    </source>
</evidence>
<dbReference type="Pfam" id="PF02518">
    <property type="entry name" value="HATPase_c"/>
    <property type="match status" value="1"/>
</dbReference>
<keyword evidence="28" id="KW-1185">Reference proteome</keyword>
<evidence type="ECO:0000256" key="3">
    <source>
        <dbReference type="ARBA" id="ARBA00012438"/>
    </source>
</evidence>
<feature type="domain" description="Histidine kinase" evidence="24">
    <location>
        <begin position="478"/>
        <end position="699"/>
    </location>
</feature>
<dbReference type="AlphaFoldDB" id="A0A6B3SV99"/>
<dbReference type="GO" id="GO:0000155">
    <property type="term" value="F:phosphorelay sensor kinase activity"/>
    <property type="evidence" value="ECO:0007669"/>
    <property type="project" value="InterPro"/>
</dbReference>
<keyword evidence="10" id="KW-0418">Kinase</keyword>
<keyword evidence="12 23" id="KW-1133">Transmembrane helix</keyword>
<dbReference type="Gene3D" id="1.10.287.130">
    <property type="match status" value="1"/>
</dbReference>
<keyword evidence="22" id="KW-0175">Coiled coil</keyword>
<dbReference type="Gene3D" id="3.30.565.10">
    <property type="entry name" value="Histidine kinase-like ATPase, C-terminal domain"/>
    <property type="match status" value="1"/>
</dbReference>
<dbReference type="CDD" id="cd17546">
    <property type="entry name" value="REC_hyHK_CKI1_RcsC-like"/>
    <property type="match status" value="2"/>
</dbReference>
<dbReference type="Pfam" id="PF07695">
    <property type="entry name" value="7TMR-DISM_7TM"/>
    <property type="match status" value="1"/>
</dbReference>
<feature type="transmembrane region" description="Helical" evidence="23">
    <location>
        <begin position="266"/>
        <end position="286"/>
    </location>
</feature>